<sequence>MCIIHLVESSNPQPLSESIESSVAFFGNDQDSTRIEFLSAFPAGGWRSIWLPMHYRSSKAQEGSHSVSSAETRMIYLSCVTVADWPPGSGANKGIELRSDPSDGDVRGMWGDER</sequence>
<evidence type="ECO:0000313" key="3">
    <source>
        <dbReference type="Proteomes" id="UP001519460"/>
    </source>
</evidence>
<evidence type="ECO:0000313" key="2">
    <source>
        <dbReference type="EMBL" id="KAK7489665.1"/>
    </source>
</evidence>
<dbReference type="EMBL" id="JACVVK020000135">
    <property type="protein sequence ID" value="KAK7489665.1"/>
    <property type="molecule type" value="Genomic_DNA"/>
</dbReference>
<gene>
    <name evidence="2" type="ORF">BaRGS_00019060</name>
</gene>
<proteinExistence type="predicted"/>
<comment type="caution">
    <text evidence="2">The sequence shown here is derived from an EMBL/GenBank/DDBJ whole genome shotgun (WGS) entry which is preliminary data.</text>
</comment>
<organism evidence="2 3">
    <name type="scientific">Batillaria attramentaria</name>
    <dbReference type="NCBI Taxonomy" id="370345"/>
    <lineage>
        <taxon>Eukaryota</taxon>
        <taxon>Metazoa</taxon>
        <taxon>Spiralia</taxon>
        <taxon>Lophotrochozoa</taxon>
        <taxon>Mollusca</taxon>
        <taxon>Gastropoda</taxon>
        <taxon>Caenogastropoda</taxon>
        <taxon>Sorbeoconcha</taxon>
        <taxon>Cerithioidea</taxon>
        <taxon>Batillariidae</taxon>
        <taxon>Batillaria</taxon>
    </lineage>
</organism>
<protein>
    <submittedName>
        <fullName evidence="2">Uncharacterized protein</fullName>
    </submittedName>
</protein>
<accession>A0ABD0KRA6</accession>
<dbReference type="Proteomes" id="UP001519460">
    <property type="component" value="Unassembled WGS sequence"/>
</dbReference>
<keyword evidence="3" id="KW-1185">Reference proteome</keyword>
<reference evidence="2 3" key="1">
    <citation type="journal article" date="2023" name="Sci. Data">
        <title>Genome assembly of the Korean intertidal mud-creeper Batillaria attramentaria.</title>
        <authorList>
            <person name="Patra A.K."/>
            <person name="Ho P.T."/>
            <person name="Jun S."/>
            <person name="Lee S.J."/>
            <person name="Kim Y."/>
            <person name="Won Y.J."/>
        </authorList>
    </citation>
    <scope>NUCLEOTIDE SEQUENCE [LARGE SCALE GENOMIC DNA]</scope>
    <source>
        <strain evidence="2">Wonlab-2016</strain>
    </source>
</reference>
<evidence type="ECO:0000256" key="1">
    <source>
        <dbReference type="SAM" id="MobiDB-lite"/>
    </source>
</evidence>
<feature type="region of interest" description="Disordered" evidence="1">
    <location>
        <begin position="86"/>
        <end position="114"/>
    </location>
</feature>
<dbReference type="AlphaFoldDB" id="A0ABD0KRA6"/>
<feature type="compositionally biased region" description="Basic and acidic residues" evidence="1">
    <location>
        <begin position="95"/>
        <end position="114"/>
    </location>
</feature>
<name>A0ABD0KRA6_9CAEN</name>